<gene>
    <name evidence="2" type="ORF">BHM03_00049735</name>
</gene>
<proteinExistence type="predicted"/>
<dbReference type="Proteomes" id="UP000290560">
    <property type="component" value="Unassembled WGS sequence"/>
</dbReference>
<feature type="region of interest" description="Disordered" evidence="1">
    <location>
        <begin position="1"/>
        <end position="82"/>
    </location>
</feature>
<evidence type="ECO:0000313" key="2">
    <source>
        <dbReference type="EMBL" id="RZR75115.1"/>
    </source>
</evidence>
<evidence type="ECO:0000256" key="1">
    <source>
        <dbReference type="SAM" id="MobiDB-lite"/>
    </source>
</evidence>
<name>A0A445MLK8_ENSVE</name>
<feature type="compositionally biased region" description="Basic residues" evidence="1">
    <location>
        <begin position="1"/>
        <end position="11"/>
    </location>
</feature>
<organism evidence="2">
    <name type="scientific">Ensete ventricosum</name>
    <name type="common">Abyssinian banana</name>
    <name type="synonym">Musa ensete</name>
    <dbReference type="NCBI Taxonomy" id="4639"/>
    <lineage>
        <taxon>Eukaryota</taxon>
        <taxon>Viridiplantae</taxon>
        <taxon>Streptophyta</taxon>
        <taxon>Embryophyta</taxon>
        <taxon>Tracheophyta</taxon>
        <taxon>Spermatophyta</taxon>
        <taxon>Magnoliopsida</taxon>
        <taxon>Liliopsida</taxon>
        <taxon>Zingiberales</taxon>
        <taxon>Musaceae</taxon>
        <taxon>Ensete</taxon>
    </lineage>
</organism>
<dbReference type="EMBL" id="KV876557">
    <property type="protein sequence ID" value="RZR75115.1"/>
    <property type="molecule type" value="Genomic_DNA"/>
</dbReference>
<dbReference type="AlphaFoldDB" id="A0A445MLK8"/>
<protein>
    <submittedName>
        <fullName evidence="2">Uncharacterized protein</fullName>
    </submittedName>
</protein>
<feature type="compositionally biased region" description="Low complexity" evidence="1">
    <location>
        <begin position="62"/>
        <end position="82"/>
    </location>
</feature>
<sequence length="185" mass="20203">MGGRGRPRHVRGAAGGGDRIPTVRSGGPRGLRAVNPRWYGLGEWDDDRRRPRPPPATPPGPAARGVSRDASPVAPRVPSRSVPRIIARRSHLLPGPTAPSLPRMLPPRRHSLCWVSLLTTDRVKRLTMGTQARFTTRKNHYITASPRSSSIAPSPDFACRTPSENLFPLDLDLDLDTAAQPLPFP</sequence>
<accession>A0A445MLK8</accession>
<reference evidence="2" key="1">
    <citation type="journal article" date="2018" name="Data Brief">
        <title>Genome sequence data from 17 accessions of Ensete ventricosum, a staple food crop for millions in Ethiopia.</title>
        <authorList>
            <person name="Yemataw Z."/>
            <person name="Muzemil S."/>
            <person name="Ambachew D."/>
            <person name="Tripathi L."/>
            <person name="Tesfaye K."/>
            <person name="Chala A."/>
            <person name="Farbos A."/>
            <person name="O'Neill P."/>
            <person name="Moore K."/>
            <person name="Grant M."/>
            <person name="Studholme D.J."/>
        </authorList>
    </citation>
    <scope>NUCLEOTIDE SEQUENCE [LARGE SCALE GENOMIC DNA]</scope>
    <source>
        <tissue evidence="2">Leaf</tissue>
    </source>
</reference>